<dbReference type="GO" id="GO:0003677">
    <property type="term" value="F:DNA binding"/>
    <property type="evidence" value="ECO:0007669"/>
    <property type="project" value="UniProtKB-KW"/>
</dbReference>
<dbReference type="InterPro" id="IPR013324">
    <property type="entry name" value="RNA_pol_sigma_r3/r4-like"/>
</dbReference>
<dbReference type="InterPro" id="IPR014284">
    <property type="entry name" value="RNA_pol_sigma-70_dom"/>
</dbReference>
<keyword evidence="5" id="KW-0804">Transcription</keyword>
<feature type="domain" description="RNA polymerase sigma-70 region 2" evidence="6">
    <location>
        <begin position="8"/>
        <end position="74"/>
    </location>
</feature>
<dbReference type="InterPro" id="IPR036388">
    <property type="entry name" value="WH-like_DNA-bd_sf"/>
</dbReference>
<evidence type="ECO:0000313" key="9">
    <source>
        <dbReference type="Proteomes" id="UP000632125"/>
    </source>
</evidence>
<organism evidence="8 9">
    <name type="scientific">Paenibacillus arenilitoris</name>
    <dbReference type="NCBI Taxonomy" id="2772299"/>
    <lineage>
        <taxon>Bacteria</taxon>
        <taxon>Bacillati</taxon>
        <taxon>Bacillota</taxon>
        <taxon>Bacilli</taxon>
        <taxon>Bacillales</taxon>
        <taxon>Paenibacillaceae</taxon>
        <taxon>Paenibacillus</taxon>
    </lineage>
</organism>
<dbReference type="AlphaFoldDB" id="A0A927CP91"/>
<protein>
    <submittedName>
        <fullName evidence="8">RNA polymerase sigma factor</fullName>
    </submittedName>
</protein>
<dbReference type="GO" id="GO:0016987">
    <property type="term" value="F:sigma factor activity"/>
    <property type="evidence" value="ECO:0007669"/>
    <property type="project" value="UniProtKB-KW"/>
</dbReference>
<sequence length="169" mass="20055">MKQPFIDLYDQYFDDLYRYVYYKVGNKWDADDIVSEAFRKAYERHSTLRENSNAKAWLMTIARNAVIDFYRRRKPAVPVEQLNELAQPGAFEEQFAPDDDLDCVRKTLDLLTQEDRELVNLRYFAGMKNREIGEMLAKSEETIKTRVFRLLKKMNILVTNCLEGARKHE</sequence>
<dbReference type="Proteomes" id="UP000632125">
    <property type="component" value="Unassembled WGS sequence"/>
</dbReference>
<evidence type="ECO:0000313" key="8">
    <source>
        <dbReference type="EMBL" id="MBD2871649.1"/>
    </source>
</evidence>
<feature type="domain" description="RNA polymerase sigma factor 70 region 4 type 2" evidence="7">
    <location>
        <begin position="102"/>
        <end position="154"/>
    </location>
</feature>
<dbReference type="NCBIfam" id="TIGR02937">
    <property type="entry name" value="sigma70-ECF"/>
    <property type="match status" value="1"/>
</dbReference>
<keyword evidence="9" id="KW-1185">Reference proteome</keyword>
<dbReference type="PANTHER" id="PTHR43133">
    <property type="entry name" value="RNA POLYMERASE ECF-TYPE SIGMA FACTO"/>
    <property type="match status" value="1"/>
</dbReference>
<dbReference type="SUPFAM" id="SSF88946">
    <property type="entry name" value="Sigma2 domain of RNA polymerase sigma factors"/>
    <property type="match status" value="1"/>
</dbReference>
<evidence type="ECO:0000256" key="1">
    <source>
        <dbReference type="ARBA" id="ARBA00010641"/>
    </source>
</evidence>
<dbReference type="RefSeq" id="WP_190865629.1">
    <property type="nucleotide sequence ID" value="NZ_JACXIY010000033.1"/>
</dbReference>
<evidence type="ECO:0000259" key="6">
    <source>
        <dbReference type="Pfam" id="PF04542"/>
    </source>
</evidence>
<keyword evidence="2" id="KW-0805">Transcription regulation</keyword>
<evidence type="ECO:0000256" key="5">
    <source>
        <dbReference type="ARBA" id="ARBA00023163"/>
    </source>
</evidence>
<dbReference type="InterPro" id="IPR007627">
    <property type="entry name" value="RNA_pol_sigma70_r2"/>
</dbReference>
<dbReference type="GO" id="GO:0006352">
    <property type="term" value="P:DNA-templated transcription initiation"/>
    <property type="evidence" value="ECO:0007669"/>
    <property type="project" value="InterPro"/>
</dbReference>
<dbReference type="Pfam" id="PF04542">
    <property type="entry name" value="Sigma70_r2"/>
    <property type="match status" value="1"/>
</dbReference>
<evidence type="ECO:0000256" key="2">
    <source>
        <dbReference type="ARBA" id="ARBA00023015"/>
    </source>
</evidence>
<dbReference type="CDD" id="cd06171">
    <property type="entry name" value="Sigma70_r4"/>
    <property type="match status" value="1"/>
</dbReference>
<evidence type="ECO:0000259" key="7">
    <source>
        <dbReference type="Pfam" id="PF08281"/>
    </source>
</evidence>
<keyword evidence="4" id="KW-0238">DNA-binding</keyword>
<dbReference type="PANTHER" id="PTHR43133:SF52">
    <property type="entry name" value="ECF RNA POLYMERASE SIGMA FACTOR SIGL"/>
    <property type="match status" value="1"/>
</dbReference>
<name>A0A927CP91_9BACL</name>
<dbReference type="InterPro" id="IPR039425">
    <property type="entry name" value="RNA_pol_sigma-70-like"/>
</dbReference>
<dbReference type="Pfam" id="PF08281">
    <property type="entry name" value="Sigma70_r4_2"/>
    <property type="match status" value="1"/>
</dbReference>
<comment type="caution">
    <text evidence="8">The sequence shown here is derived from an EMBL/GenBank/DDBJ whole genome shotgun (WGS) entry which is preliminary data.</text>
</comment>
<gene>
    <name evidence="8" type="ORF">IDH41_23950</name>
</gene>
<dbReference type="InterPro" id="IPR013249">
    <property type="entry name" value="RNA_pol_sigma70_r4_t2"/>
</dbReference>
<accession>A0A927CP91</accession>
<dbReference type="Gene3D" id="1.10.10.10">
    <property type="entry name" value="Winged helix-like DNA-binding domain superfamily/Winged helix DNA-binding domain"/>
    <property type="match status" value="1"/>
</dbReference>
<keyword evidence="3" id="KW-0731">Sigma factor</keyword>
<dbReference type="EMBL" id="JACXIY010000033">
    <property type="protein sequence ID" value="MBD2871649.1"/>
    <property type="molecule type" value="Genomic_DNA"/>
</dbReference>
<comment type="similarity">
    <text evidence="1">Belongs to the sigma-70 factor family. ECF subfamily.</text>
</comment>
<dbReference type="InterPro" id="IPR013325">
    <property type="entry name" value="RNA_pol_sigma_r2"/>
</dbReference>
<reference evidence="8" key="1">
    <citation type="submission" date="2020-09" db="EMBL/GenBank/DDBJ databases">
        <title>A novel bacterium of genus Paenibacillus, isolated from South China Sea.</title>
        <authorList>
            <person name="Huang H."/>
            <person name="Mo K."/>
            <person name="Hu Y."/>
        </authorList>
    </citation>
    <scope>NUCLEOTIDE SEQUENCE</scope>
    <source>
        <strain evidence="8">IB182493</strain>
    </source>
</reference>
<proteinExistence type="inferred from homology"/>
<dbReference type="Gene3D" id="1.10.1740.10">
    <property type="match status" value="1"/>
</dbReference>
<dbReference type="SUPFAM" id="SSF88659">
    <property type="entry name" value="Sigma3 and sigma4 domains of RNA polymerase sigma factors"/>
    <property type="match status" value="1"/>
</dbReference>
<evidence type="ECO:0000256" key="3">
    <source>
        <dbReference type="ARBA" id="ARBA00023082"/>
    </source>
</evidence>
<evidence type="ECO:0000256" key="4">
    <source>
        <dbReference type="ARBA" id="ARBA00023125"/>
    </source>
</evidence>